<protein>
    <submittedName>
        <fullName evidence="2">Thiamine monophosphate synthase</fullName>
    </submittedName>
</protein>
<dbReference type="InterPro" id="IPR022998">
    <property type="entry name" value="ThiamineP_synth_TenI"/>
</dbReference>
<dbReference type="Proteomes" id="UP000043437">
    <property type="component" value="Unassembled WGS sequence"/>
</dbReference>
<dbReference type="Pfam" id="PF02581">
    <property type="entry name" value="TMP-TENI"/>
    <property type="match status" value="1"/>
</dbReference>
<organism evidence="2 3">
    <name type="scientific">Helicobacter ailurogastricus</name>
    <dbReference type="NCBI Taxonomy" id="1578720"/>
    <lineage>
        <taxon>Bacteria</taxon>
        <taxon>Pseudomonadati</taxon>
        <taxon>Campylobacterota</taxon>
        <taxon>Epsilonproteobacteria</taxon>
        <taxon>Campylobacterales</taxon>
        <taxon>Helicobacteraceae</taxon>
        <taxon>Helicobacter</taxon>
    </lineage>
</organism>
<dbReference type="SUPFAM" id="SSF51391">
    <property type="entry name" value="Thiamin phosphate synthase"/>
    <property type="match status" value="1"/>
</dbReference>
<dbReference type="EMBL" id="CDMG01000004">
    <property type="protein sequence ID" value="CRI32249.1"/>
    <property type="molecule type" value="Genomic_DNA"/>
</dbReference>
<dbReference type="CDD" id="cd00564">
    <property type="entry name" value="TMP_TenI"/>
    <property type="match status" value="1"/>
</dbReference>
<evidence type="ECO:0000313" key="2">
    <source>
        <dbReference type="EMBL" id="CRI32249.1"/>
    </source>
</evidence>
<dbReference type="Gene3D" id="3.20.20.70">
    <property type="entry name" value="Aldolase class I"/>
    <property type="match status" value="1"/>
</dbReference>
<gene>
    <name evidence="2" type="ORF">HAL07_07240</name>
</gene>
<reference evidence="3" key="1">
    <citation type="submission" date="2014-12" db="EMBL/GenBank/DDBJ databases">
        <authorList>
            <person name="Jaenicke S."/>
        </authorList>
    </citation>
    <scope>NUCLEOTIDE SEQUENCE [LARGE SCALE GENOMIC DNA]</scope>
</reference>
<sequence length="216" mass="24251">MVKCARIWPKFQSCGLLNLSILGAFMFESYFITPEVLQTLNAKEFEACLTRVFKTHAPNRACLRQADTSPPFSPAFYSAFARLCHAFKITAYLNLQTPQQSLDCALEYGFRGVHLKSHALDFVLKIPQNLQSFYSAHSVKEVQQALDLGVHFCTLSPIFATPDKPPPLGLDYLQALSPELKAHVFALGGITTHEQIELVKNLHIKGFASIRYFLND</sequence>
<evidence type="ECO:0000259" key="1">
    <source>
        <dbReference type="Pfam" id="PF02581"/>
    </source>
</evidence>
<dbReference type="AlphaFoldDB" id="A0A0K2Y8S1"/>
<name>A0A0K2Y8S1_9HELI</name>
<proteinExistence type="predicted"/>
<feature type="domain" description="Thiamine phosphate synthase/TenI" evidence="1">
    <location>
        <begin position="30"/>
        <end position="211"/>
    </location>
</feature>
<evidence type="ECO:0000313" key="3">
    <source>
        <dbReference type="Proteomes" id="UP000043437"/>
    </source>
</evidence>
<dbReference type="InterPro" id="IPR013785">
    <property type="entry name" value="Aldolase_TIM"/>
</dbReference>
<dbReference type="InterPro" id="IPR036206">
    <property type="entry name" value="ThiamineP_synth_sf"/>
</dbReference>
<accession>A0A0K2Y8S1</accession>
<dbReference type="GO" id="GO:0009228">
    <property type="term" value="P:thiamine biosynthetic process"/>
    <property type="evidence" value="ECO:0007669"/>
    <property type="project" value="UniProtKB-KW"/>
</dbReference>